<name>A0A4V6RED4_9ACTN</name>
<sequence>MAPRTSEPGIRPGPMSLLVLTLVVCLSVLCCLALATAAASNHRAEVQTSIMVDSYANELEAQELLSHASELCASSGAQGLAALAQQASQLWPDCTASYEEGRFQAYFAQPSGRSLTVQLSVSPEGQLKIESWCAGMEWEEPSGQWWPGPSSATP</sequence>
<dbReference type="AlphaFoldDB" id="A0A4V6RED4"/>
<comment type="caution">
    <text evidence="1">The sequence shown here is derived from an EMBL/GenBank/DDBJ whole genome shotgun (WGS) entry which is preliminary data.</text>
</comment>
<dbReference type="Proteomes" id="UP000310263">
    <property type="component" value="Unassembled WGS sequence"/>
</dbReference>
<organism evidence="1 2">
    <name type="scientific">Muricaecibacterium torontonense</name>
    <dbReference type="NCBI Taxonomy" id="3032871"/>
    <lineage>
        <taxon>Bacteria</taxon>
        <taxon>Bacillati</taxon>
        <taxon>Actinomycetota</taxon>
        <taxon>Coriobacteriia</taxon>
        <taxon>Coriobacteriales</taxon>
        <taxon>Atopobiaceae</taxon>
        <taxon>Muricaecibacterium</taxon>
    </lineage>
</organism>
<reference evidence="1 2" key="1">
    <citation type="submission" date="2019-04" db="EMBL/GenBank/DDBJ databases">
        <title>Microbes associate with the intestines of laboratory mice.</title>
        <authorList>
            <person name="Navarre W."/>
            <person name="Wong E."/>
            <person name="Huang K."/>
            <person name="Tropini C."/>
            <person name="Ng K."/>
            <person name="Yu B."/>
        </authorList>
    </citation>
    <scope>NUCLEOTIDE SEQUENCE [LARGE SCALE GENOMIC DNA]</scope>
    <source>
        <strain evidence="1 2">NM07_P-09</strain>
    </source>
</reference>
<gene>
    <name evidence="1" type="ORF">E5334_03690</name>
</gene>
<dbReference type="EMBL" id="SRYE01000002">
    <property type="protein sequence ID" value="TGY62530.1"/>
    <property type="molecule type" value="Genomic_DNA"/>
</dbReference>
<accession>A0A4V6RED4</accession>
<proteinExistence type="predicted"/>
<evidence type="ECO:0000313" key="1">
    <source>
        <dbReference type="EMBL" id="TGY62530.1"/>
    </source>
</evidence>
<dbReference type="RefSeq" id="WP_136012259.1">
    <property type="nucleotide sequence ID" value="NZ_SRYE01000002.1"/>
</dbReference>
<evidence type="ECO:0000313" key="2">
    <source>
        <dbReference type="Proteomes" id="UP000310263"/>
    </source>
</evidence>
<keyword evidence="2" id="KW-1185">Reference proteome</keyword>
<protein>
    <submittedName>
        <fullName evidence="1">Uncharacterized protein</fullName>
    </submittedName>
</protein>